<organism evidence="1 2">
    <name type="scientific">Aspergillus costaricaensis CBS 115574</name>
    <dbReference type="NCBI Taxonomy" id="1448317"/>
    <lineage>
        <taxon>Eukaryota</taxon>
        <taxon>Fungi</taxon>
        <taxon>Dikarya</taxon>
        <taxon>Ascomycota</taxon>
        <taxon>Pezizomycotina</taxon>
        <taxon>Eurotiomycetes</taxon>
        <taxon>Eurotiomycetidae</taxon>
        <taxon>Eurotiales</taxon>
        <taxon>Aspergillaceae</taxon>
        <taxon>Aspergillus</taxon>
        <taxon>Aspergillus subgen. Circumdati</taxon>
    </lineage>
</organism>
<protein>
    <submittedName>
        <fullName evidence="1">Uncharacterized protein</fullName>
    </submittedName>
</protein>
<keyword evidence="2" id="KW-1185">Reference proteome</keyword>
<evidence type="ECO:0000313" key="2">
    <source>
        <dbReference type="Proteomes" id="UP000249748"/>
    </source>
</evidence>
<name>A0ACD1I1N4_9EURO</name>
<evidence type="ECO:0000313" key="1">
    <source>
        <dbReference type="EMBL" id="RAK84247.1"/>
    </source>
</evidence>
<reference evidence="1" key="1">
    <citation type="submission" date="2018-02" db="EMBL/GenBank/DDBJ databases">
        <title>The genomes of Aspergillus section Nigri reveals drivers in fungal speciation.</title>
        <authorList>
            <consortium name="DOE Joint Genome Institute"/>
            <person name="Vesth T.C."/>
            <person name="Nybo J."/>
            <person name="Theobald S."/>
            <person name="Brandl J."/>
            <person name="Frisvad J.C."/>
            <person name="Nielsen K.F."/>
            <person name="Lyhne E.K."/>
            <person name="Kogle M.E."/>
            <person name="Kuo A."/>
            <person name="Riley R."/>
            <person name="Clum A."/>
            <person name="Nolan M."/>
            <person name="Lipzen A."/>
            <person name="Salamov A."/>
            <person name="Henrissat B."/>
            <person name="Wiebenga A."/>
            <person name="De vries R.P."/>
            <person name="Grigoriev I.V."/>
            <person name="Mortensen U.H."/>
            <person name="Andersen M.R."/>
            <person name="Baker S.E."/>
        </authorList>
    </citation>
    <scope>NUCLEOTIDE SEQUENCE</scope>
    <source>
        <strain evidence="1">CBS 115574</strain>
    </source>
</reference>
<sequence>MYPEKEGLRTRDIAFIAPPSPNTTALRAHGVDSICCMTIRLSCSHPRTALFIPRAQSISEPLERRGSQLNPGQVDSGLAGRSRTDKDSGRQGIIIHENKAGEAEFPQINRMVDGSVMRKSEIVHYYFPQHVHDTPCPALRPIYLQLSHSDSGSPHRFLYTPHRTFFFSLKQLTLPGLLSILHSNQTFLYPSQSAYQTFIRDLQGHPQRLEDIRQSTDPPPDK</sequence>
<accession>A0ACD1I1N4</accession>
<dbReference type="Proteomes" id="UP000249748">
    <property type="component" value="Unassembled WGS sequence"/>
</dbReference>
<gene>
    <name evidence="1" type="ORF">BO79DRAFT_221892</name>
</gene>
<proteinExistence type="predicted"/>
<dbReference type="EMBL" id="KZ824577">
    <property type="protein sequence ID" value="RAK84247.1"/>
    <property type="molecule type" value="Genomic_DNA"/>
</dbReference>